<dbReference type="Pfam" id="PF03992">
    <property type="entry name" value="ABM"/>
    <property type="match status" value="1"/>
</dbReference>
<proteinExistence type="inferred from homology"/>
<gene>
    <name evidence="8" type="ORF">JEQ12_004565</name>
</gene>
<evidence type="ECO:0000256" key="1">
    <source>
        <dbReference type="ARBA" id="ARBA00010940"/>
    </source>
</evidence>
<dbReference type="InterPro" id="IPR007138">
    <property type="entry name" value="ABM_dom"/>
</dbReference>
<dbReference type="SUPFAM" id="SSF144074">
    <property type="entry name" value="E2F-DP heterodimerization region"/>
    <property type="match status" value="1"/>
</dbReference>
<dbReference type="InterPro" id="IPR032198">
    <property type="entry name" value="E2F_CC-MB"/>
</dbReference>
<dbReference type="InterPro" id="IPR039862">
    <property type="entry name" value="NECAB1/2/3"/>
</dbReference>
<feature type="region of interest" description="Disordered" evidence="6">
    <location>
        <begin position="206"/>
        <end position="259"/>
    </location>
</feature>
<dbReference type="FunFam" id="1.10.10.10:FF:000008">
    <property type="entry name" value="E2F transcription factor 1"/>
    <property type="match status" value="1"/>
</dbReference>
<evidence type="ECO:0000313" key="9">
    <source>
        <dbReference type="Proteomes" id="UP000664991"/>
    </source>
</evidence>
<evidence type="ECO:0000259" key="7">
    <source>
        <dbReference type="PROSITE" id="PS51725"/>
    </source>
</evidence>
<dbReference type="SUPFAM" id="SSF54909">
    <property type="entry name" value="Dimeric alpha+beta barrel"/>
    <property type="match status" value="1"/>
</dbReference>
<keyword evidence="3 5" id="KW-0238">DNA-binding</keyword>
<dbReference type="GO" id="GO:0003677">
    <property type="term" value="F:DNA binding"/>
    <property type="evidence" value="ECO:0007669"/>
    <property type="project" value="UniProtKB-KW"/>
</dbReference>
<feature type="compositionally biased region" description="Polar residues" evidence="6">
    <location>
        <begin position="480"/>
        <end position="493"/>
    </location>
</feature>
<feature type="compositionally biased region" description="Polar residues" evidence="6">
    <location>
        <begin position="212"/>
        <end position="224"/>
    </location>
</feature>
<dbReference type="SUPFAM" id="SSF46785">
    <property type="entry name" value="Winged helix' DNA-binding domain"/>
    <property type="match status" value="1"/>
</dbReference>
<evidence type="ECO:0000256" key="3">
    <source>
        <dbReference type="ARBA" id="ARBA00023125"/>
    </source>
</evidence>
<dbReference type="EMBL" id="JAEMGP010000013">
    <property type="protein sequence ID" value="KAG5201802.1"/>
    <property type="molecule type" value="Genomic_DNA"/>
</dbReference>
<dbReference type="InterPro" id="IPR037241">
    <property type="entry name" value="E2F-DP_heterodim"/>
</dbReference>
<dbReference type="PROSITE" id="PS51725">
    <property type="entry name" value="ABM"/>
    <property type="match status" value="1"/>
</dbReference>
<dbReference type="GO" id="GO:0046983">
    <property type="term" value="F:protein dimerization activity"/>
    <property type="evidence" value="ECO:0007669"/>
    <property type="project" value="InterPro"/>
</dbReference>
<dbReference type="FunFam" id="3.30.70.100:FF:000023">
    <property type="entry name" value="N-terminal EF-hand calcium binding protein 3"/>
    <property type="match status" value="1"/>
</dbReference>
<dbReference type="Proteomes" id="UP000664991">
    <property type="component" value="Unassembled WGS sequence"/>
</dbReference>
<comment type="subcellular location">
    <subcellularLocation>
        <location evidence="5">Nucleus</location>
    </subcellularLocation>
</comment>
<feature type="region of interest" description="Disordered" evidence="6">
    <location>
        <begin position="437"/>
        <end position="493"/>
    </location>
</feature>
<dbReference type="Pfam" id="PF16421">
    <property type="entry name" value="E2F_CC-MB"/>
    <property type="match status" value="1"/>
</dbReference>
<dbReference type="AlphaFoldDB" id="A0A835ZYL7"/>
<comment type="caution">
    <text evidence="8">The sequence shown here is derived from an EMBL/GenBank/DDBJ whole genome shotgun (WGS) entry which is preliminary data.</text>
</comment>
<dbReference type="GO" id="GO:0005667">
    <property type="term" value="C:transcription regulator complex"/>
    <property type="evidence" value="ECO:0007669"/>
    <property type="project" value="InterPro"/>
</dbReference>
<keyword evidence="2 5" id="KW-0805">Transcription regulation</keyword>
<dbReference type="GO" id="GO:0000137">
    <property type="term" value="C:Golgi cis cisterna"/>
    <property type="evidence" value="ECO:0007669"/>
    <property type="project" value="TreeGrafter"/>
</dbReference>
<reference evidence="8 9" key="1">
    <citation type="submission" date="2020-12" db="EMBL/GenBank/DDBJ databases">
        <title>De novo assembly of Tibetan sheep genome.</title>
        <authorList>
            <person name="Li X."/>
        </authorList>
    </citation>
    <scope>NUCLEOTIDE SEQUENCE [LARGE SCALE GENOMIC DNA]</scope>
    <source>
        <tissue evidence="8">Heart</tissue>
    </source>
</reference>
<dbReference type="InterPro" id="IPR011992">
    <property type="entry name" value="EF-hand-dom_pair"/>
</dbReference>
<dbReference type="PANTHER" id="PTHR12178">
    <property type="entry name" value="EF-HAND DOMAIN-CONTAINING PROTEIN"/>
    <property type="match status" value="1"/>
</dbReference>
<accession>A0A835ZYL7</accession>
<dbReference type="Gene3D" id="1.10.10.10">
    <property type="entry name" value="Winged helix-like DNA-binding domain superfamily/Winged helix DNA-binding domain"/>
    <property type="match status" value="1"/>
</dbReference>
<dbReference type="GO" id="GO:0005783">
    <property type="term" value="C:endoplasmic reticulum"/>
    <property type="evidence" value="ECO:0007669"/>
    <property type="project" value="TreeGrafter"/>
</dbReference>
<dbReference type="SMART" id="SM01372">
    <property type="entry name" value="E2F_TDP"/>
    <property type="match status" value="1"/>
</dbReference>
<dbReference type="Gene3D" id="3.30.70.100">
    <property type="match status" value="1"/>
</dbReference>
<dbReference type="InterPro" id="IPR036388">
    <property type="entry name" value="WH-like_DNA-bd_sf"/>
</dbReference>
<evidence type="ECO:0000313" key="8">
    <source>
        <dbReference type="EMBL" id="KAG5201802.1"/>
    </source>
</evidence>
<protein>
    <recommendedName>
        <fullName evidence="7">ABM domain-containing protein</fullName>
    </recommendedName>
</protein>
<feature type="compositionally biased region" description="Pro residues" evidence="6">
    <location>
        <begin position="239"/>
        <end position="249"/>
    </location>
</feature>
<evidence type="ECO:0000256" key="2">
    <source>
        <dbReference type="ARBA" id="ARBA00023015"/>
    </source>
</evidence>
<dbReference type="GO" id="GO:0005634">
    <property type="term" value="C:nucleus"/>
    <property type="evidence" value="ECO:0007669"/>
    <property type="project" value="UniProtKB-SubCell"/>
</dbReference>
<feature type="compositionally biased region" description="Basic and acidic residues" evidence="6">
    <location>
        <begin position="448"/>
        <end position="459"/>
    </location>
</feature>
<dbReference type="InterPro" id="IPR003316">
    <property type="entry name" value="E2F_WHTH_DNA-bd_dom"/>
</dbReference>
<comment type="similarity">
    <text evidence="1 5">Belongs to the E2F/DP family.</text>
</comment>
<dbReference type="InterPro" id="IPR011008">
    <property type="entry name" value="Dimeric_a/b-barrel"/>
</dbReference>
<feature type="compositionally biased region" description="Basic residues" evidence="6">
    <location>
        <begin position="462"/>
        <end position="472"/>
    </location>
</feature>
<dbReference type="Pfam" id="PF02319">
    <property type="entry name" value="WHD_E2F_TDP"/>
    <property type="match status" value="1"/>
</dbReference>
<dbReference type="CDD" id="cd14660">
    <property type="entry name" value="E2F_DD"/>
    <property type="match status" value="1"/>
</dbReference>
<name>A0A835ZYL7_SHEEP</name>
<dbReference type="SUPFAM" id="SSF47473">
    <property type="entry name" value="EF-hand"/>
    <property type="match status" value="1"/>
</dbReference>
<keyword evidence="4 5" id="KW-0804">Transcription</keyword>
<feature type="domain" description="ABM" evidence="7">
    <location>
        <begin position="536"/>
        <end position="625"/>
    </location>
</feature>
<dbReference type="GO" id="GO:0042984">
    <property type="term" value="P:regulation of amyloid precursor protein biosynthetic process"/>
    <property type="evidence" value="ECO:0007669"/>
    <property type="project" value="TreeGrafter"/>
</dbReference>
<evidence type="ECO:0000256" key="5">
    <source>
        <dbReference type="RuleBase" id="RU003796"/>
    </source>
</evidence>
<sequence>MGDVAVASVTVRAANGGVKSPGEKSRYETSLNLTTKRFLELLSRSADGVVDLNWAAEVLKVQKRRIYDITNVLEGIQLIAKKSKNHIQWLGNHATVGIGGRLEGLTQDLQQLQESEQQLDHLLHICSTQLPVWVGGPQRPKIMWSLTPPTLAYVTCQDLRSIADPAEQMVMVIKAPPETQLQAVDSSENFQISLKSKQGPIDVFLCPEESVGGTSPGKTPSQGAASGEEERAADLATAVPPPPSSPPSSPATDPSQSLLSLEQEPLLSRMGGLRAPVDEDRLSPLVAADSLLEHVKEDFSGLLPEEFISLSPPHEALDYHFGLEEDDGKLSFEEFQNYFADGVLSPGELRELFSGVDGHPADNLETEKLCDYFSEHLGVYRPVLAALESLNCAVLTAMDTTKLEYERASKVDQFVTRFLLRETVSQLQALQSSLEGASDTLEAQAHGPRSDEERVEVPSRPRGSRRAGRRALRSVSRSSTWSPGSANAGQSSEAEMQWRLQINRLQELIDQLECKAPRLEPLHEEELTKGPSSHILVAQRQVQVAEEALQDFRHALCCYVDFTGSQSHCLHVSAQKMLDKASFTLYEFWQDEASWRRHQQSACSKAFQRILIDHLRAPDTLTTVFFPGPGLSLPAASRTCPIWYKHQITLESPGALTTPQYHHHVFVLLHCKGRSSKQSDYIKML</sequence>
<evidence type="ECO:0000256" key="4">
    <source>
        <dbReference type="ARBA" id="ARBA00023163"/>
    </source>
</evidence>
<keyword evidence="5" id="KW-0539">Nucleus</keyword>
<dbReference type="GO" id="GO:0006355">
    <property type="term" value="P:regulation of DNA-templated transcription"/>
    <property type="evidence" value="ECO:0007669"/>
    <property type="project" value="InterPro"/>
</dbReference>
<dbReference type="PANTHER" id="PTHR12178:SF3">
    <property type="entry name" value="N-TERMINAL EF-HAND CALCIUM-BINDING PROTEIN 3"/>
    <property type="match status" value="1"/>
</dbReference>
<dbReference type="InterPro" id="IPR036390">
    <property type="entry name" value="WH_DNA-bd_sf"/>
</dbReference>
<evidence type="ECO:0000256" key="6">
    <source>
        <dbReference type="SAM" id="MobiDB-lite"/>
    </source>
</evidence>
<organism evidence="8 9">
    <name type="scientific">Ovis aries</name>
    <name type="common">Sheep</name>
    <dbReference type="NCBI Taxonomy" id="9940"/>
    <lineage>
        <taxon>Eukaryota</taxon>
        <taxon>Metazoa</taxon>
        <taxon>Chordata</taxon>
        <taxon>Craniata</taxon>
        <taxon>Vertebrata</taxon>
        <taxon>Euteleostomi</taxon>
        <taxon>Mammalia</taxon>
        <taxon>Eutheria</taxon>
        <taxon>Laurasiatheria</taxon>
        <taxon>Artiodactyla</taxon>
        <taxon>Ruminantia</taxon>
        <taxon>Pecora</taxon>
        <taxon>Bovidae</taxon>
        <taxon>Caprinae</taxon>
        <taxon>Ovis</taxon>
    </lineage>
</organism>
<dbReference type="Gene3D" id="6.10.250.540">
    <property type="match status" value="1"/>
</dbReference>